<evidence type="ECO:0000313" key="3">
    <source>
        <dbReference type="EMBL" id="MBW63318.1"/>
    </source>
</evidence>
<sequence length="73" mass="8610">MKTCFLRITDLMDLMFCAAWIIEPLDCSTERGGCDQRKTEADKNDRFMRAPKERLDAQHNDSQSAADRDRWKR</sequence>
<evidence type="ECO:0000256" key="2">
    <source>
        <dbReference type="SAM" id="SignalP"/>
    </source>
</evidence>
<feature type="region of interest" description="Disordered" evidence="1">
    <location>
        <begin position="31"/>
        <end position="73"/>
    </location>
</feature>
<dbReference type="AlphaFoldDB" id="A0A2M4CEG0"/>
<protein>
    <submittedName>
        <fullName evidence="3">Putative secreted protein</fullName>
    </submittedName>
</protein>
<organism evidence="3">
    <name type="scientific">Anopheles marajoara</name>
    <dbReference type="NCBI Taxonomy" id="58244"/>
    <lineage>
        <taxon>Eukaryota</taxon>
        <taxon>Metazoa</taxon>
        <taxon>Ecdysozoa</taxon>
        <taxon>Arthropoda</taxon>
        <taxon>Hexapoda</taxon>
        <taxon>Insecta</taxon>
        <taxon>Pterygota</taxon>
        <taxon>Neoptera</taxon>
        <taxon>Endopterygota</taxon>
        <taxon>Diptera</taxon>
        <taxon>Nematocera</taxon>
        <taxon>Culicoidea</taxon>
        <taxon>Culicidae</taxon>
        <taxon>Anophelinae</taxon>
        <taxon>Anopheles</taxon>
    </lineage>
</organism>
<feature type="signal peptide" evidence="2">
    <location>
        <begin position="1"/>
        <end position="19"/>
    </location>
</feature>
<feature type="chain" id="PRO_5014649784" evidence="2">
    <location>
        <begin position="20"/>
        <end position="73"/>
    </location>
</feature>
<evidence type="ECO:0000256" key="1">
    <source>
        <dbReference type="SAM" id="MobiDB-lite"/>
    </source>
</evidence>
<proteinExistence type="predicted"/>
<name>A0A2M4CEG0_9DIPT</name>
<accession>A0A2M4CEG0</accession>
<reference evidence="3" key="1">
    <citation type="submission" date="2018-01" db="EMBL/GenBank/DDBJ databases">
        <title>An insight into the sialome of Amazonian anophelines.</title>
        <authorList>
            <person name="Ribeiro J.M."/>
            <person name="Scarpassa V."/>
            <person name="Calvo E."/>
        </authorList>
    </citation>
    <scope>NUCLEOTIDE SEQUENCE</scope>
    <source>
        <tissue evidence="3">Salivary glands</tissue>
    </source>
</reference>
<dbReference type="EMBL" id="GGFJ01014177">
    <property type="protein sequence ID" value="MBW63318.1"/>
    <property type="molecule type" value="Transcribed_RNA"/>
</dbReference>
<feature type="compositionally biased region" description="Basic and acidic residues" evidence="1">
    <location>
        <begin position="31"/>
        <end position="59"/>
    </location>
</feature>
<keyword evidence="2" id="KW-0732">Signal</keyword>